<feature type="transmembrane region" description="Helical" evidence="9">
    <location>
        <begin position="12"/>
        <end position="32"/>
    </location>
</feature>
<keyword evidence="7 9" id="KW-0472">Membrane</keyword>
<evidence type="ECO:0000259" key="10">
    <source>
        <dbReference type="Pfam" id="PF03553"/>
    </source>
</evidence>
<dbReference type="PANTHER" id="PTHR33451">
    <property type="entry name" value="MALATE-2H(+)/NA(+)-LACTATE ANTIPORTER"/>
    <property type="match status" value="1"/>
</dbReference>
<dbReference type="InterPro" id="IPR052180">
    <property type="entry name" value="NhaC_Na-H+_Antiporter"/>
</dbReference>
<dbReference type="RefSeq" id="WP_084117225.1">
    <property type="nucleotide sequence ID" value="NZ_FQTU01000016.1"/>
</dbReference>
<feature type="transmembrane region" description="Helical" evidence="9">
    <location>
        <begin position="195"/>
        <end position="217"/>
    </location>
</feature>
<keyword evidence="2" id="KW-0813">Transport</keyword>
<dbReference type="GO" id="GO:0015297">
    <property type="term" value="F:antiporter activity"/>
    <property type="evidence" value="ECO:0007669"/>
    <property type="project" value="UniProtKB-KW"/>
</dbReference>
<dbReference type="EMBL" id="FQTU01000016">
    <property type="protein sequence ID" value="SHF14981.1"/>
    <property type="molecule type" value="Genomic_DNA"/>
</dbReference>
<feature type="transmembrane region" description="Helical" evidence="9">
    <location>
        <begin position="353"/>
        <end position="375"/>
    </location>
</feature>
<feature type="transmembrane region" description="Helical" evidence="9">
    <location>
        <begin position="137"/>
        <end position="165"/>
    </location>
</feature>
<dbReference type="AlphaFoldDB" id="A0A1M4ZAB7"/>
<evidence type="ECO:0000256" key="3">
    <source>
        <dbReference type="ARBA" id="ARBA00022449"/>
    </source>
</evidence>
<evidence type="ECO:0000256" key="6">
    <source>
        <dbReference type="ARBA" id="ARBA00022989"/>
    </source>
</evidence>
<comment type="similarity">
    <text evidence="8">Belongs to the NhaC Na(+)/H(+) (TC 2.A.35) antiporter family.</text>
</comment>
<evidence type="ECO:0000256" key="4">
    <source>
        <dbReference type="ARBA" id="ARBA00022475"/>
    </source>
</evidence>
<organism evidence="11 12">
    <name type="scientific">Alkalibacter saccharofermentans DSM 14828</name>
    <dbReference type="NCBI Taxonomy" id="1120975"/>
    <lineage>
        <taxon>Bacteria</taxon>
        <taxon>Bacillati</taxon>
        <taxon>Bacillota</taxon>
        <taxon>Clostridia</taxon>
        <taxon>Eubacteriales</taxon>
        <taxon>Eubacteriaceae</taxon>
        <taxon>Alkalibacter</taxon>
    </lineage>
</organism>
<name>A0A1M4ZAB7_9FIRM</name>
<keyword evidence="5 9" id="KW-0812">Transmembrane</keyword>
<keyword evidence="6 9" id="KW-1133">Transmembrane helix</keyword>
<dbReference type="GO" id="GO:0005886">
    <property type="term" value="C:plasma membrane"/>
    <property type="evidence" value="ECO:0007669"/>
    <property type="project" value="UniProtKB-SubCell"/>
</dbReference>
<evidence type="ECO:0000313" key="11">
    <source>
        <dbReference type="EMBL" id="SHF14981.1"/>
    </source>
</evidence>
<feature type="transmembrane region" description="Helical" evidence="9">
    <location>
        <begin position="313"/>
        <end position="332"/>
    </location>
</feature>
<feature type="transmembrane region" description="Helical" evidence="9">
    <location>
        <begin position="39"/>
        <end position="57"/>
    </location>
</feature>
<gene>
    <name evidence="11" type="ORF">SAMN02746064_01991</name>
</gene>
<evidence type="ECO:0000313" key="12">
    <source>
        <dbReference type="Proteomes" id="UP000184251"/>
    </source>
</evidence>
<dbReference type="PANTHER" id="PTHR33451:SF3">
    <property type="entry name" value="MALATE-2H(+)_NA(+)-LACTATE ANTIPORTER"/>
    <property type="match status" value="1"/>
</dbReference>
<sequence>MYHDDNLPMPSVFLSLIPIAVVVAVLGFSVFVAEAEPHIALFFGAITAGLAAYRHGYTWNTIEEGFKDSINRAISSLIILLIIGMIIGVWIASGIVPAMMYYGFEILVPEWFLPIILILCSIMSVVTGSSWTTIGTIGVAALGIGQGLGIPPAAIAGAVVSGAFFGDKISPMSDSTNLTPSVLGVDLYDHIKHMLYTTVPSFIISLIVFGVMGWFLSEGTVDAETIASYQNILSENFEFSLLLLLPPVVVVALILRKTPAIPSLIAGVMLGGFVLLNVQGHSLEDFLHILYDGFVIQTGWEEMDELLSTGGMTSMYSVVSLGIMALAFGGIMNRCNMLKSLVSKMTGLVGTRGRLTATTIVTALLINIFGANQYLAVIIPGQMFEGAYKRLGLKLNNLTRALEAGGTLTAPLIPWNSSGAFVISVMAVNPLVFAPYAVLCWITPLITMIYGFVNFKMDNIA</sequence>
<keyword evidence="3" id="KW-0050">Antiport</keyword>
<protein>
    <submittedName>
        <fullName evidence="11">Na+:H+ antiporter, NhaC family</fullName>
    </submittedName>
</protein>
<evidence type="ECO:0000256" key="9">
    <source>
        <dbReference type="SAM" id="Phobius"/>
    </source>
</evidence>
<evidence type="ECO:0000256" key="1">
    <source>
        <dbReference type="ARBA" id="ARBA00004651"/>
    </source>
</evidence>
<dbReference type="NCBIfam" id="TIGR00931">
    <property type="entry name" value="antiport_nhaC"/>
    <property type="match status" value="1"/>
</dbReference>
<keyword evidence="4" id="KW-1003">Cell membrane</keyword>
<dbReference type="InterPro" id="IPR004770">
    <property type="entry name" value="Na/H_antiport_NhaC"/>
</dbReference>
<evidence type="ECO:0000256" key="7">
    <source>
        <dbReference type="ARBA" id="ARBA00023136"/>
    </source>
</evidence>
<feature type="transmembrane region" description="Helical" evidence="9">
    <location>
        <begin position="111"/>
        <end position="131"/>
    </location>
</feature>
<feature type="transmembrane region" description="Helical" evidence="9">
    <location>
        <begin position="77"/>
        <end position="104"/>
    </location>
</feature>
<dbReference type="Proteomes" id="UP000184251">
    <property type="component" value="Unassembled WGS sequence"/>
</dbReference>
<accession>A0A1M4ZAB7</accession>
<comment type="subcellular location">
    <subcellularLocation>
        <location evidence="1">Cell membrane</location>
        <topology evidence="1">Multi-pass membrane protein</topology>
    </subcellularLocation>
</comment>
<reference evidence="11 12" key="1">
    <citation type="submission" date="2016-11" db="EMBL/GenBank/DDBJ databases">
        <authorList>
            <person name="Jaros S."/>
            <person name="Januszkiewicz K."/>
            <person name="Wedrychowicz H."/>
        </authorList>
    </citation>
    <scope>NUCLEOTIDE SEQUENCE [LARGE SCALE GENOMIC DNA]</scope>
    <source>
        <strain evidence="11 12">DSM 14828</strain>
    </source>
</reference>
<evidence type="ECO:0000256" key="5">
    <source>
        <dbReference type="ARBA" id="ARBA00022692"/>
    </source>
</evidence>
<dbReference type="OrthoDB" id="9762978at2"/>
<evidence type="ECO:0000256" key="8">
    <source>
        <dbReference type="ARBA" id="ARBA00038435"/>
    </source>
</evidence>
<feature type="transmembrane region" description="Helical" evidence="9">
    <location>
        <begin position="237"/>
        <end position="255"/>
    </location>
</feature>
<keyword evidence="12" id="KW-1185">Reference proteome</keyword>
<dbReference type="STRING" id="1120975.SAMN02746064_01991"/>
<evidence type="ECO:0000256" key="2">
    <source>
        <dbReference type="ARBA" id="ARBA00022448"/>
    </source>
</evidence>
<dbReference type="InterPro" id="IPR018461">
    <property type="entry name" value="Na/H_Antiport_NhaC-like_C"/>
</dbReference>
<dbReference type="Pfam" id="PF03553">
    <property type="entry name" value="Na_H_antiporter"/>
    <property type="match status" value="1"/>
</dbReference>
<proteinExistence type="inferred from homology"/>
<feature type="transmembrane region" description="Helical" evidence="9">
    <location>
        <begin position="260"/>
        <end position="278"/>
    </location>
</feature>
<feature type="domain" description="Na+/H+ antiporter NhaC-like C-terminal" evidence="10">
    <location>
        <begin position="162"/>
        <end position="454"/>
    </location>
</feature>
<feature type="transmembrane region" description="Helical" evidence="9">
    <location>
        <begin position="433"/>
        <end position="453"/>
    </location>
</feature>